<reference evidence="7 8" key="1">
    <citation type="journal article" date="2013" name="BMC Genomics">
        <title>The miniature genome of a carnivorous plant Genlisea aurea contains a low number of genes and short non-coding sequences.</title>
        <authorList>
            <person name="Leushkin E.V."/>
            <person name="Sutormin R.A."/>
            <person name="Nabieva E.R."/>
            <person name="Penin A.A."/>
            <person name="Kondrashov A.S."/>
            <person name="Logacheva M.D."/>
        </authorList>
    </citation>
    <scope>NUCLEOTIDE SEQUENCE [LARGE SCALE GENOMIC DNA]</scope>
</reference>
<dbReference type="SUPFAM" id="SSF47699">
    <property type="entry name" value="Bifunctional inhibitor/lipid-transfer protein/seed storage 2S albumin"/>
    <property type="match status" value="1"/>
</dbReference>
<dbReference type="InterPro" id="IPR016140">
    <property type="entry name" value="Bifunc_inhib/LTP/seed_store"/>
</dbReference>
<keyword evidence="8" id="KW-1185">Reference proteome</keyword>
<dbReference type="Gene3D" id="1.10.110.10">
    <property type="entry name" value="Plant lipid-transfer and hydrophobic proteins"/>
    <property type="match status" value="1"/>
</dbReference>
<dbReference type="PANTHER" id="PTHR33076">
    <property type="entry name" value="NON-SPECIFIC LIPID-TRANSFER PROTEIN 2-RELATED"/>
    <property type="match status" value="1"/>
</dbReference>
<evidence type="ECO:0000259" key="6">
    <source>
        <dbReference type="SMART" id="SM00499"/>
    </source>
</evidence>
<accession>S8E3S1</accession>
<name>S8E3S1_9LAMI</name>
<protein>
    <recommendedName>
        <fullName evidence="4">Non-specific lipid-transfer protein</fullName>
    </recommendedName>
</protein>
<gene>
    <name evidence="7" type="ORF">M569_07881</name>
</gene>
<proteinExistence type="inferred from homology"/>
<dbReference type="SMART" id="SM00499">
    <property type="entry name" value="AAI"/>
    <property type="match status" value="1"/>
</dbReference>
<dbReference type="InterPro" id="IPR036312">
    <property type="entry name" value="Bifun_inhib/LTP/seed_sf"/>
</dbReference>
<feature type="chain" id="PRO_5004562774" description="Non-specific lipid-transfer protein" evidence="5">
    <location>
        <begin position="35"/>
        <end position="123"/>
    </location>
</feature>
<evidence type="ECO:0000256" key="2">
    <source>
        <dbReference type="ARBA" id="ARBA00022448"/>
    </source>
</evidence>
<feature type="domain" description="Bifunctional inhibitor/plant lipid transfer protein/seed storage helical" evidence="6">
    <location>
        <begin position="37"/>
        <end position="119"/>
    </location>
</feature>
<comment type="similarity">
    <text evidence="1 4">Belongs to the plant LTP family.</text>
</comment>
<comment type="function">
    <text evidence="4">Plant non-specific lipid-transfer proteins transfer phospholipids as well as galactolipids across membranes. May play a role in wax or cutin deposition in the cell walls of expanding epidermal cells and certain secretory tissues.</text>
</comment>
<dbReference type="GO" id="GO:0006869">
    <property type="term" value="P:lipid transport"/>
    <property type="evidence" value="ECO:0007669"/>
    <property type="project" value="InterPro"/>
</dbReference>
<comment type="caution">
    <text evidence="7">The sequence shown here is derived from an EMBL/GenBank/DDBJ whole genome shotgun (WGS) entry which is preliminary data.</text>
</comment>
<dbReference type="OrthoDB" id="1890443at2759"/>
<keyword evidence="5" id="KW-0732">Signal</keyword>
<organism evidence="7 8">
    <name type="scientific">Genlisea aurea</name>
    <dbReference type="NCBI Taxonomy" id="192259"/>
    <lineage>
        <taxon>Eukaryota</taxon>
        <taxon>Viridiplantae</taxon>
        <taxon>Streptophyta</taxon>
        <taxon>Embryophyta</taxon>
        <taxon>Tracheophyta</taxon>
        <taxon>Spermatophyta</taxon>
        <taxon>Magnoliopsida</taxon>
        <taxon>eudicotyledons</taxon>
        <taxon>Gunneridae</taxon>
        <taxon>Pentapetalae</taxon>
        <taxon>asterids</taxon>
        <taxon>lamiids</taxon>
        <taxon>Lamiales</taxon>
        <taxon>Lentibulariaceae</taxon>
        <taxon>Genlisea</taxon>
    </lineage>
</organism>
<evidence type="ECO:0000256" key="3">
    <source>
        <dbReference type="ARBA" id="ARBA00023121"/>
    </source>
</evidence>
<evidence type="ECO:0000256" key="1">
    <source>
        <dbReference type="ARBA" id="ARBA00009748"/>
    </source>
</evidence>
<sequence length="123" mass="12805">MDGQTAKAVFLATTTTTIVMMMMMAMMGPTSVSAVTCPEVEQYVKPCIRYLAGGGDLSPCCGGVSVLNGVAQSTPDRRFVCYCLKDIGKKYPFAVGKAAGIPGLCGLTVPYYAGPNGDCMAVN</sequence>
<dbReference type="EMBL" id="AUSU01003411">
    <property type="protein sequence ID" value="EPS66897.1"/>
    <property type="molecule type" value="Genomic_DNA"/>
</dbReference>
<keyword evidence="3 4" id="KW-0446">Lipid-binding</keyword>
<evidence type="ECO:0000313" key="7">
    <source>
        <dbReference type="EMBL" id="EPS66897.1"/>
    </source>
</evidence>
<dbReference type="PRINTS" id="PR00382">
    <property type="entry name" value="LIPIDTRNSFER"/>
</dbReference>
<evidence type="ECO:0000256" key="4">
    <source>
        <dbReference type="RuleBase" id="RU000628"/>
    </source>
</evidence>
<dbReference type="GO" id="GO:0008289">
    <property type="term" value="F:lipid binding"/>
    <property type="evidence" value="ECO:0007669"/>
    <property type="project" value="UniProtKB-KW"/>
</dbReference>
<dbReference type="Pfam" id="PF00234">
    <property type="entry name" value="Tryp_alpha_amyl"/>
    <property type="match status" value="1"/>
</dbReference>
<keyword evidence="2 4" id="KW-0813">Transport</keyword>
<evidence type="ECO:0000256" key="5">
    <source>
        <dbReference type="SAM" id="SignalP"/>
    </source>
</evidence>
<dbReference type="AlphaFoldDB" id="S8E3S1"/>
<dbReference type="Proteomes" id="UP000015453">
    <property type="component" value="Unassembled WGS sequence"/>
</dbReference>
<evidence type="ECO:0000313" key="8">
    <source>
        <dbReference type="Proteomes" id="UP000015453"/>
    </source>
</evidence>
<feature type="signal peptide" evidence="5">
    <location>
        <begin position="1"/>
        <end position="34"/>
    </location>
</feature>
<dbReference type="CDD" id="cd01960">
    <property type="entry name" value="nsLTP1"/>
    <property type="match status" value="1"/>
</dbReference>
<dbReference type="InterPro" id="IPR000528">
    <property type="entry name" value="Plant_nsLTP"/>
</dbReference>